<organism evidence="2 3">
    <name type="scientific">Cladophialophora chaetospira</name>
    <dbReference type="NCBI Taxonomy" id="386627"/>
    <lineage>
        <taxon>Eukaryota</taxon>
        <taxon>Fungi</taxon>
        <taxon>Dikarya</taxon>
        <taxon>Ascomycota</taxon>
        <taxon>Pezizomycotina</taxon>
        <taxon>Eurotiomycetes</taxon>
        <taxon>Chaetothyriomycetidae</taxon>
        <taxon>Chaetothyriales</taxon>
        <taxon>Herpotrichiellaceae</taxon>
        <taxon>Cladophialophora</taxon>
    </lineage>
</organism>
<dbReference type="EMBL" id="JAPDRK010000003">
    <property type="protein sequence ID" value="KAJ9614064.1"/>
    <property type="molecule type" value="Genomic_DNA"/>
</dbReference>
<reference evidence="2" key="1">
    <citation type="submission" date="2022-10" db="EMBL/GenBank/DDBJ databases">
        <title>Culturing micro-colonial fungi from biological soil crusts in the Mojave desert and describing Neophaeococcomyces mojavensis, and introducing the new genera and species Taxawa tesnikishii.</title>
        <authorList>
            <person name="Kurbessoian T."/>
            <person name="Stajich J.E."/>
        </authorList>
    </citation>
    <scope>NUCLEOTIDE SEQUENCE</scope>
    <source>
        <strain evidence="2">TK_41</strain>
    </source>
</reference>
<protein>
    <submittedName>
        <fullName evidence="2">Uncharacterized protein</fullName>
    </submittedName>
</protein>
<name>A0AA39CMU4_9EURO</name>
<keyword evidence="3" id="KW-1185">Reference proteome</keyword>
<dbReference type="Proteomes" id="UP001172673">
    <property type="component" value="Unassembled WGS sequence"/>
</dbReference>
<comment type="caution">
    <text evidence="2">The sequence shown here is derived from an EMBL/GenBank/DDBJ whole genome shotgun (WGS) entry which is preliminary data.</text>
</comment>
<sequence>MRRRYSWRHKTIESPPREDHDDGEAQDEAGSGAPSGVRASSPPPEAATSLLESPSDPFDAMGFKITPEMTRIIHIAQTSFLPSLYVYPYIKRLSRRFPPTANPSCTGEQLADGNVGLGFSFGGCTSAWICDHITSLLRFHDGQQKRELERAALQLKHHSLGSLRDKMLQLPELAGAAGMDLMVHVMWLHGVESMARNYDAAKAHARALSVILDSHKERPEMISLMIIMQFNDVELCTRAMRRTTMDFESSFGKALDVFMQEHAALIPQPLENDETLHPCLASSAFLRPICARLRHFLVLSDSPEPIEAPKDPSSGKVLWIWISSMTQQDTGRLLNRFLDLTELRNKQNPKSSWGLRYTEACLTITMLHLLRKYFHESPMRGVDLRDGSQSIMKRLRYYLKLAIKHSTLADVTYHREAFLWMFFAGAQYETRLKSDQKIEFEERDANNIKTSDASTSWFSMMLAEQAKALGATIWPEARKILQQFLYTDYFEPHGEKWFEATVSAYARPGNLKCNEVSREYWT</sequence>
<feature type="compositionally biased region" description="Basic and acidic residues" evidence="1">
    <location>
        <begin position="10"/>
        <end position="20"/>
    </location>
</feature>
<accession>A0AA39CMU4</accession>
<proteinExistence type="predicted"/>
<evidence type="ECO:0000313" key="2">
    <source>
        <dbReference type="EMBL" id="KAJ9614064.1"/>
    </source>
</evidence>
<evidence type="ECO:0000313" key="3">
    <source>
        <dbReference type="Proteomes" id="UP001172673"/>
    </source>
</evidence>
<dbReference type="AlphaFoldDB" id="A0AA39CMU4"/>
<feature type="region of interest" description="Disordered" evidence="1">
    <location>
        <begin position="1"/>
        <end position="55"/>
    </location>
</feature>
<gene>
    <name evidence="2" type="ORF">H2200_002200</name>
</gene>
<evidence type="ECO:0000256" key="1">
    <source>
        <dbReference type="SAM" id="MobiDB-lite"/>
    </source>
</evidence>